<dbReference type="Gene3D" id="2.60.40.10">
    <property type="entry name" value="Immunoglobulins"/>
    <property type="match status" value="1"/>
</dbReference>
<gene>
    <name evidence="6" type="ORF">BQ4739_LOCUS3734</name>
</gene>
<keyword evidence="2" id="KW-0677">Repeat</keyword>
<dbReference type="Pfam" id="PF00041">
    <property type="entry name" value="fn3"/>
    <property type="match status" value="1"/>
</dbReference>
<dbReference type="PANTHER" id="PTHR46093:SF18">
    <property type="entry name" value="FIBRONECTIN TYPE-III DOMAIN-CONTAINING PROTEIN"/>
    <property type="match status" value="1"/>
</dbReference>
<proteinExistence type="predicted"/>
<keyword evidence="7" id="KW-1185">Reference proteome</keyword>
<dbReference type="PROSITE" id="PS50853">
    <property type="entry name" value="FN3"/>
    <property type="match status" value="1"/>
</dbReference>
<evidence type="ECO:0000256" key="1">
    <source>
        <dbReference type="ARBA" id="ARBA00022441"/>
    </source>
</evidence>
<dbReference type="Pfam" id="PF24681">
    <property type="entry name" value="Kelch_KLHDC2_KLHL20_DRC7"/>
    <property type="match status" value="1"/>
</dbReference>
<dbReference type="Proteomes" id="UP000256970">
    <property type="component" value="Unassembled WGS sequence"/>
</dbReference>
<dbReference type="InterPro" id="IPR013783">
    <property type="entry name" value="Ig-like_fold"/>
</dbReference>
<feature type="coiled-coil region" evidence="3">
    <location>
        <begin position="56"/>
        <end position="143"/>
    </location>
</feature>
<dbReference type="SMART" id="SM00612">
    <property type="entry name" value="Kelch"/>
    <property type="match status" value="3"/>
</dbReference>
<dbReference type="SUPFAM" id="SSF117281">
    <property type="entry name" value="Kelch motif"/>
    <property type="match status" value="1"/>
</dbReference>
<evidence type="ECO:0000313" key="6">
    <source>
        <dbReference type="EMBL" id="SZX63177.1"/>
    </source>
</evidence>
<dbReference type="EMBL" id="FNXT01000286">
    <property type="protein sequence ID" value="SZX63177.1"/>
    <property type="molecule type" value="Genomic_DNA"/>
</dbReference>
<dbReference type="PANTHER" id="PTHR46093">
    <property type="entry name" value="ACYL-COA-BINDING DOMAIN-CONTAINING PROTEIN 5"/>
    <property type="match status" value="1"/>
</dbReference>
<keyword evidence="3" id="KW-0175">Coiled coil</keyword>
<dbReference type="STRING" id="3088.A0A383VC74"/>
<organism evidence="6 7">
    <name type="scientific">Tetradesmus obliquus</name>
    <name type="common">Green alga</name>
    <name type="synonym">Acutodesmus obliquus</name>
    <dbReference type="NCBI Taxonomy" id="3088"/>
    <lineage>
        <taxon>Eukaryota</taxon>
        <taxon>Viridiplantae</taxon>
        <taxon>Chlorophyta</taxon>
        <taxon>core chlorophytes</taxon>
        <taxon>Chlorophyceae</taxon>
        <taxon>CS clade</taxon>
        <taxon>Sphaeropleales</taxon>
        <taxon>Scenedesmaceae</taxon>
        <taxon>Tetradesmus</taxon>
    </lineage>
</organism>
<dbReference type="Gene3D" id="2.120.10.80">
    <property type="entry name" value="Kelch-type beta propeller"/>
    <property type="match status" value="2"/>
</dbReference>
<feature type="region of interest" description="Disordered" evidence="4">
    <location>
        <begin position="1"/>
        <end position="37"/>
    </location>
</feature>
<dbReference type="InterPro" id="IPR036116">
    <property type="entry name" value="FN3_sf"/>
</dbReference>
<dbReference type="SUPFAM" id="SSF49265">
    <property type="entry name" value="Fibronectin type III"/>
    <property type="match status" value="1"/>
</dbReference>
<evidence type="ECO:0000256" key="4">
    <source>
        <dbReference type="SAM" id="MobiDB-lite"/>
    </source>
</evidence>
<keyword evidence="1" id="KW-0880">Kelch repeat</keyword>
<reference evidence="6 7" key="1">
    <citation type="submission" date="2016-10" db="EMBL/GenBank/DDBJ databases">
        <authorList>
            <person name="Cai Z."/>
        </authorList>
    </citation>
    <scope>NUCLEOTIDE SEQUENCE [LARGE SCALE GENOMIC DNA]</scope>
</reference>
<dbReference type="InterPro" id="IPR015915">
    <property type="entry name" value="Kelch-typ_b-propeller"/>
</dbReference>
<feature type="domain" description="Fibronectin type-III" evidence="5">
    <location>
        <begin position="577"/>
        <end position="666"/>
    </location>
</feature>
<evidence type="ECO:0000313" key="7">
    <source>
        <dbReference type="Proteomes" id="UP000256970"/>
    </source>
</evidence>
<dbReference type="AlphaFoldDB" id="A0A383VC74"/>
<protein>
    <recommendedName>
        <fullName evidence="5">Fibronectin type-III domain-containing protein</fullName>
    </recommendedName>
</protein>
<name>A0A383VC74_TETOB</name>
<evidence type="ECO:0000259" key="5">
    <source>
        <dbReference type="PROSITE" id="PS50853"/>
    </source>
</evidence>
<feature type="coiled-coil region" evidence="3">
    <location>
        <begin position="182"/>
        <end position="209"/>
    </location>
</feature>
<evidence type="ECO:0000256" key="2">
    <source>
        <dbReference type="ARBA" id="ARBA00022737"/>
    </source>
</evidence>
<feature type="compositionally biased region" description="Basic and acidic residues" evidence="4">
    <location>
        <begin position="21"/>
        <end position="37"/>
    </location>
</feature>
<accession>A0A383VC74</accession>
<dbReference type="InterPro" id="IPR006652">
    <property type="entry name" value="Kelch_1"/>
</dbReference>
<evidence type="ECO:0000256" key="3">
    <source>
        <dbReference type="SAM" id="Coils"/>
    </source>
</evidence>
<dbReference type="CDD" id="cd00063">
    <property type="entry name" value="FN3"/>
    <property type="match status" value="1"/>
</dbReference>
<sequence>MRADRHDYSNPGSVCCCDTVPPKKDKKDEKKEEPEDKVQAELAALQGAKQDLELGHAILVDKLRQCKAENDRLLQEIDNYKARITNATQDYVDILQHREEQIKAADARAGTLQQQLDKLQAEIAQKTEEIAKLKEVNASQAERLEDAASMVSDKERLEDTVKKQHDLIEQRGAEIKVSKAQIDSKDAALEKARSQIEELSLRCQATTQLRVLFGEVWLVQTTHVKLKGSVPHDREYNVLAATAGGKQLVLHGGQSRTHESLARETAVLSLDTLQWEQPETAVHPTGLLAHTATVTGRNKLMVFGGSTGEDASAAATVLSTDTMRWSSITANGLNQPPPRLSHAAAALRDKVYIFGGMTINGHLLNDLWALDLDSMTWSHCTCYGLAPSARKGASLCATEDGRRLYLVGGHDGRKLLNDCYYLEVERLMWSQITPSGPAPEPREQHVAAVLGKYLFITGGCSEAPAAAAAGAGSLAAAGGDAAAAVGGMVGKRLTDTYVLDMYTGPAWEQLDDGAWGNNLVWLKQMSVNSVMHGSRLFTLRPNLHEQLEELMVMELTLPEDIERMKTAKRRDKEQVNVLELLSDAAATSSSLEVSWRPPSKNSERITGYKLMVATSTGVAREVFQGKGLSHTVTGLKPAAEYVFCVKATYDDGSFVWSESKAFTTKS</sequence>
<dbReference type="SMART" id="SM00060">
    <property type="entry name" value="FN3"/>
    <property type="match status" value="1"/>
</dbReference>
<dbReference type="InterPro" id="IPR003961">
    <property type="entry name" value="FN3_dom"/>
</dbReference>